<keyword evidence="4" id="KW-1185">Reference proteome</keyword>
<evidence type="ECO:0000259" key="2">
    <source>
        <dbReference type="Pfam" id="PF21671"/>
    </source>
</evidence>
<dbReference type="PANTHER" id="PTHR35192:SF2">
    <property type="entry name" value="APPLE DOMAIN-CONTAINING PROTEIN"/>
    <property type="match status" value="1"/>
</dbReference>
<keyword evidence="1" id="KW-0732">Signal</keyword>
<evidence type="ECO:0000256" key="1">
    <source>
        <dbReference type="SAM" id="SignalP"/>
    </source>
</evidence>
<feature type="domain" description="Protein CPL1-like" evidence="2">
    <location>
        <begin position="179"/>
        <end position="250"/>
    </location>
</feature>
<feature type="chain" id="PRO_5035477829" description="Protein CPL1-like domain-containing protein" evidence="1">
    <location>
        <begin position="24"/>
        <end position="264"/>
    </location>
</feature>
<protein>
    <recommendedName>
        <fullName evidence="2">Protein CPL1-like domain-containing protein</fullName>
    </recommendedName>
</protein>
<evidence type="ECO:0000313" key="4">
    <source>
        <dbReference type="Proteomes" id="UP000812966"/>
    </source>
</evidence>
<dbReference type="InterPro" id="IPR048661">
    <property type="entry name" value="CPL1-like"/>
</dbReference>
<reference evidence="3" key="1">
    <citation type="submission" date="2020-04" db="EMBL/GenBank/DDBJ databases">
        <title>Analysis of mating type loci in Filobasidium floriforme.</title>
        <authorList>
            <person name="Nowrousian M."/>
        </authorList>
    </citation>
    <scope>NUCLEOTIDE SEQUENCE</scope>
    <source>
        <strain evidence="3">CBS 6242</strain>
    </source>
</reference>
<organism evidence="3 4">
    <name type="scientific">Filobasidium floriforme</name>
    <dbReference type="NCBI Taxonomy" id="5210"/>
    <lineage>
        <taxon>Eukaryota</taxon>
        <taxon>Fungi</taxon>
        <taxon>Dikarya</taxon>
        <taxon>Basidiomycota</taxon>
        <taxon>Agaricomycotina</taxon>
        <taxon>Tremellomycetes</taxon>
        <taxon>Filobasidiales</taxon>
        <taxon>Filobasidiaceae</taxon>
        <taxon>Filobasidium</taxon>
    </lineage>
</organism>
<dbReference type="Pfam" id="PF21671">
    <property type="entry name" value="CPL1-like"/>
    <property type="match status" value="1"/>
</dbReference>
<accession>A0A8K0NR23</accession>
<dbReference type="AlphaFoldDB" id="A0A8K0NR23"/>
<gene>
    <name evidence="3" type="ORF">FFLO_02630</name>
</gene>
<comment type="caution">
    <text evidence="3">The sequence shown here is derived from an EMBL/GenBank/DDBJ whole genome shotgun (WGS) entry which is preliminary data.</text>
</comment>
<evidence type="ECO:0000313" key="3">
    <source>
        <dbReference type="EMBL" id="KAG7561901.1"/>
    </source>
</evidence>
<dbReference type="EMBL" id="JABELV010000043">
    <property type="protein sequence ID" value="KAG7561901.1"/>
    <property type="molecule type" value="Genomic_DNA"/>
</dbReference>
<dbReference type="PANTHER" id="PTHR35192">
    <property type="entry name" value="PROTEIN, PUTATIVE-RELATED"/>
    <property type="match status" value="1"/>
</dbReference>
<sequence>MFSFAKTLSIAALLATVLPSTSASPTPTLDTLDPNHVWGVDLSIPFWLCFEDDLVLSSVCKCVPYYGKVGGKRDVSEVVRSNGLEKRTLWIENKCVVPAKYRPDIIEWHGGCCDQACEAWCGNTCLMKGEVCVSGKPQKPATQTGHYDHYGSHVWKRDTGCAVGSEKCFVGGTMKNPLYECVNTSSDLEHCGGCATPDPFDFGNAANSTAQDCTAISHAASVGCNAGRCTVQSCDPGYVAVSDAAGDRCVRSQVEAIKLQKYRL</sequence>
<proteinExistence type="predicted"/>
<feature type="signal peptide" evidence="1">
    <location>
        <begin position="1"/>
        <end position="23"/>
    </location>
</feature>
<dbReference type="InterPro" id="IPR038955">
    <property type="entry name" value="PriA/CPL1_fungi"/>
</dbReference>
<dbReference type="Proteomes" id="UP000812966">
    <property type="component" value="Unassembled WGS sequence"/>
</dbReference>
<name>A0A8K0NR23_9TREE</name>